<dbReference type="HOGENOM" id="CLU_193823_0_0_10"/>
<name>B3QWL2_CHLT3</name>
<evidence type="ECO:0000313" key="2">
    <source>
        <dbReference type="Proteomes" id="UP000001208"/>
    </source>
</evidence>
<dbReference type="AlphaFoldDB" id="B3QWL2"/>
<dbReference type="InterPro" id="IPR049537">
    <property type="entry name" value="RelB-like"/>
</dbReference>
<organism evidence="1 2">
    <name type="scientific">Chloroherpeton thalassium (strain ATCC 35110 / GB-78)</name>
    <dbReference type="NCBI Taxonomy" id="517418"/>
    <lineage>
        <taxon>Bacteria</taxon>
        <taxon>Pseudomonadati</taxon>
        <taxon>Chlorobiota</taxon>
        <taxon>Chlorobiia</taxon>
        <taxon>Chlorobiales</taxon>
        <taxon>Chloroherpetonaceae</taxon>
        <taxon>Chloroherpeton</taxon>
    </lineage>
</organism>
<dbReference type="EMBL" id="CP001100">
    <property type="protein sequence ID" value="ACF14772.1"/>
    <property type="molecule type" value="Genomic_DNA"/>
</dbReference>
<gene>
    <name evidence="1" type="ordered locus">Ctha_2322</name>
</gene>
<protein>
    <recommendedName>
        <fullName evidence="3">Antitoxin</fullName>
    </recommendedName>
</protein>
<dbReference type="Pfam" id="PF18506">
    <property type="entry name" value="RelB-like"/>
    <property type="match status" value="1"/>
</dbReference>
<accession>B3QWL2</accession>
<dbReference type="KEGG" id="cts:Ctha_2322"/>
<dbReference type="STRING" id="517418.Ctha_2322"/>
<keyword evidence="2" id="KW-1185">Reference proteome</keyword>
<reference evidence="1 2" key="1">
    <citation type="submission" date="2008-06" db="EMBL/GenBank/DDBJ databases">
        <title>Complete sequence of Chloroherpeton thalassium ATCC 35110.</title>
        <authorList>
            <consortium name="US DOE Joint Genome Institute"/>
            <person name="Lucas S."/>
            <person name="Copeland A."/>
            <person name="Lapidus A."/>
            <person name="Glavina del Rio T."/>
            <person name="Dalin E."/>
            <person name="Tice H."/>
            <person name="Bruce D."/>
            <person name="Goodwin L."/>
            <person name="Pitluck S."/>
            <person name="Schmutz J."/>
            <person name="Larimer F."/>
            <person name="Land M."/>
            <person name="Hauser L."/>
            <person name="Kyrpides N."/>
            <person name="Mikhailova N."/>
            <person name="Liu Z."/>
            <person name="Li T."/>
            <person name="Zhao F."/>
            <person name="Overmann J."/>
            <person name="Bryant D.A."/>
            <person name="Richardson P."/>
        </authorList>
    </citation>
    <scope>NUCLEOTIDE SEQUENCE [LARGE SCALE GENOMIC DNA]</scope>
    <source>
        <strain evidence="2">ATCC 35110 / GB-78</strain>
    </source>
</reference>
<dbReference type="RefSeq" id="WP_012500854.1">
    <property type="nucleotide sequence ID" value="NC_011026.1"/>
</dbReference>
<dbReference type="OrthoDB" id="5773047at2"/>
<dbReference type="eggNOG" id="ENOG5033G81">
    <property type="taxonomic scope" value="Bacteria"/>
</dbReference>
<proteinExistence type="predicted"/>
<evidence type="ECO:0000313" key="1">
    <source>
        <dbReference type="EMBL" id="ACF14772.1"/>
    </source>
</evidence>
<dbReference type="Proteomes" id="UP000001208">
    <property type="component" value="Chromosome"/>
</dbReference>
<evidence type="ECO:0008006" key="3">
    <source>
        <dbReference type="Google" id="ProtNLM"/>
    </source>
</evidence>
<sequence length="73" mass="8637">MESLKDPKYVTDKDGNRIAVMLDIEEYEKIMDALDELNTILAYDKAKRNEPDYLPYNEAMKEIREVRLRNGLK</sequence>